<protein>
    <submittedName>
        <fullName evidence="1">Uncharacterized protein</fullName>
    </submittedName>
</protein>
<organism evidence="1 2">
    <name type="scientific">Dendrothele bispora (strain CBS 962.96)</name>
    <dbReference type="NCBI Taxonomy" id="1314807"/>
    <lineage>
        <taxon>Eukaryota</taxon>
        <taxon>Fungi</taxon>
        <taxon>Dikarya</taxon>
        <taxon>Basidiomycota</taxon>
        <taxon>Agaricomycotina</taxon>
        <taxon>Agaricomycetes</taxon>
        <taxon>Agaricomycetidae</taxon>
        <taxon>Agaricales</taxon>
        <taxon>Agaricales incertae sedis</taxon>
        <taxon>Dendrothele</taxon>
    </lineage>
</organism>
<accession>A0A4S8M5L6</accession>
<reference evidence="1 2" key="1">
    <citation type="journal article" date="2019" name="Nat. Ecol. Evol.">
        <title>Megaphylogeny resolves global patterns of mushroom evolution.</title>
        <authorList>
            <person name="Varga T."/>
            <person name="Krizsan K."/>
            <person name="Foldi C."/>
            <person name="Dima B."/>
            <person name="Sanchez-Garcia M."/>
            <person name="Sanchez-Ramirez S."/>
            <person name="Szollosi G.J."/>
            <person name="Szarkandi J.G."/>
            <person name="Papp V."/>
            <person name="Albert L."/>
            <person name="Andreopoulos W."/>
            <person name="Angelini C."/>
            <person name="Antonin V."/>
            <person name="Barry K.W."/>
            <person name="Bougher N.L."/>
            <person name="Buchanan P."/>
            <person name="Buyck B."/>
            <person name="Bense V."/>
            <person name="Catcheside P."/>
            <person name="Chovatia M."/>
            <person name="Cooper J."/>
            <person name="Damon W."/>
            <person name="Desjardin D."/>
            <person name="Finy P."/>
            <person name="Geml J."/>
            <person name="Haridas S."/>
            <person name="Hughes K."/>
            <person name="Justo A."/>
            <person name="Karasinski D."/>
            <person name="Kautmanova I."/>
            <person name="Kiss B."/>
            <person name="Kocsube S."/>
            <person name="Kotiranta H."/>
            <person name="LaButti K.M."/>
            <person name="Lechner B.E."/>
            <person name="Liimatainen K."/>
            <person name="Lipzen A."/>
            <person name="Lukacs Z."/>
            <person name="Mihaltcheva S."/>
            <person name="Morgado L.N."/>
            <person name="Niskanen T."/>
            <person name="Noordeloos M.E."/>
            <person name="Ohm R.A."/>
            <person name="Ortiz-Santana B."/>
            <person name="Ovrebo C."/>
            <person name="Racz N."/>
            <person name="Riley R."/>
            <person name="Savchenko A."/>
            <person name="Shiryaev A."/>
            <person name="Soop K."/>
            <person name="Spirin V."/>
            <person name="Szebenyi C."/>
            <person name="Tomsovsky M."/>
            <person name="Tulloss R.E."/>
            <person name="Uehling J."/>
            <person name="Grigoriev I.V."/>
            <person name="Vagvolgyi C."/>
            <person name="Papp T."/>
            <person name="Martin F.M."/>
            <person name="Miettinen O."/>
            <person name="Hibbett D.S."/>
            <person name="Nagy L.G."/>
        </authorList>
    </citation>
    <scope>NUCLEOTIDE SEQUENCE [LARGE SCALE GENOMIC DNA]</scope>
    <source>
        <strain evidence="1 2">CBS 962.96</strain>
    </source>
</reference>
<keyword evidence="2" id="KW-1185">Reference proteome</keyword>
<sequence length="141" mass="15917">MPEAAHEVHTHNSYLSLVKDKYLLNSPLRSIFADPIIGKNRAENTETTVEQVTHCQHNCFNSNSGSIKISVWPTGSVAPSSQQRSDRGAFIEANLSLVQPLLHTSPNLYTKETWEKWIARIPSKHWGYKVLLALDFGEFVQ</sequence>
<proteinExistence type="predicted"/>
<dbReference type="Proteomes" id="UP000297245">
    <property type="component" value="Unassembled WGS sequence"/>
</dbReference>
<dbReference type="EMBL" id="ML179163">
    <property type="protein sequence ID" value="THU97033.1"/>
    <property type="molecule type" value="Genomic_DNA"/>
</dbReference>
<gene>
    <name evidence="1" type="ORF">K435DRAFT_796820</name>
</gene>
<name>A0A4S8M5L6_DENBC</name>
<evidence type="ECO:0000313" key="1">
    <source>
        <dbReference type="EMBL" id="THU97033.1"/>
    </source>
</evidence>
<evidence type="ECO:0000313" key="2">
    <source>
        <dbReference type="Proteomes" id="UP000297245"/>
    </source>
</evidence>
<dbReference type="AlphaFoldDB" id="A0A4S8M5L6"/>
<dbReference type="OrthoDB" id="3062505at2759"/>